<accession>A0ACB8S6X0</accession>
<name>A0ACB8S6X0_9AGAM</name>
<reference evidence="1" key="1">
    <citation type="submission" date="2021-02" db="EMBL/GenBank/DDBJ databases">
        <authorList>
            <consortium name="DOE Joint Genome Institute"/>
            <person name="Ahrendt S."/>
            <person name="Looney B.P."/>
            <person name="Miyauchi S."/>
            <person name="Morin E."/>
            <person name="Drula E."/>
            <person name="Courty P.E."/>
            <person name="Chicoki N."/>
            <person name="Fauchery L."/>
            <person name="Kohler A."/>
            <person name="Kuo A."/>
            <person name="Labutti K."/>
            <person name="Pangilinan J."/>
            <person name="Lipzen A."/>
            <person name="Riley R."/>
            <person name="Andreopoulos W."/>
            <person name="He G."/>
            <person name="Johnson J."/>
            <person name="Barry K.W."/>
            <person name="Grigoriev I.V."/>
            <person name="Nagy L."/>
            <person name="Hibbett D."/>
            <person name="Henrissat B."/>
            <person name="Matheny P.B."/>
            <person name="Labbe J."/>
            <person name="Martin F."/>
        </authorList>
    </citation>
    <scope>NUCLEOTIDE SEQUENCE</scope>
    <source>
        <strain evidence="1">FP105234-sp</strain>
    </source>
</reference>
<comment type="caution">
    <text evidence="1">The sequence shown here is derived from an EMBL/GenBank/DDBJ whole genome shotgun (WGS) entry which is preliminary data.</text>
</comment>
<sequence>MWLLPLILAVRAKAGCRLEELDVAQCDVDATWVLRAQVLLPGTLVWASSDEDP</sequence>
<keyword evidence="2" id="KW-1185">Reference proteome</keyword>
<gene>
    <name evidence="1" type="ORF">FA95DRAFT_1553928</name>
</gene>
<dbReference type="EMBL" id="MU275848">
    <property type="protein sequence ID" value="KAI0051932.1"/>
    <property type="molecule type" value="Genomic_DNA"/>
</dbReference>
<protein>
    <submittedName>
        <fullName evidence="1">Uncharacterized protein</fullName>
    </submittedName>
</protein>
<proteinExistence type="predicted"/>
<organism evidence="1 2">
    <name type="scientific">Auriscalpium vulgare</name>
    <dbReference type="NCBI Taxonomy" id="40419"/>
    <lineage>
        <taxon>Eukaryota</taxon>
        <taxon>Fungi</taxon>
        <taxon>Dikarya</taxon>
        <taxon>Basidiomycota</taxon>
        <taxon>Agaricomycotina</taxon>
        <taxon>Agaricomycetes</taxon>
        <taxon>Russulales</taxon>
        <taxon>Auriscalpiaceae</taxon>
        <taxon>Auriscalpium</taxon>
    </lineage>
</organism>
<reference evidence="1" key="2">
    <citation type="journal article" date="2022" name="New Phytol.">
        <title>Evolutionary transition to the ectomycorrhizal habit in the genomes of a hyperdiverse lineage of mushroom-forming fungi.</title>
        <authorList>
            <person name="Looney B."/>
            <person name="Miyauchi S."/>
            <person name="Morin E."/>
            <person name="Drula E."/>
            <person name="Courty P.E."/>
            <person name="Kohler A."/>
            <person name="Kuo A."/>
            <person name="LaButti K."/>
            <person name="Pangilinan J."/>
            <person name="Lipzen A."/>
            <person name="Riley R."/>
            <person name="Andreopoulos W."/>
            <person name="He G."/>
            <person name="Johnson J."/>
            <person name="Nolan M."/>
            <person name="Tritt A."/>
            <person name="Barry K.W."/>
            <person name="Grigoriev I.V."/>
            <person name="Nagy L.G."/>
            <person name="Hibbett D."/>
            <person name="Henrissat B."/>
            <person name="Matheny P.B."/>
            <person name="Labbe J."/>
            <person name="Martin F.M."/>
        </authorList>
    </citation>
    <scope>NUCLEOTIDE SEQUENCE</scope>
    <source>
        <strain evidence="1">FP105234-sp</strain>
    </source>
</reference>
<evidence type="ECO:0000313" key="2">
    <source>
        <dbReference type="Proteomes" id="UP000814033"/>
    </source>
</evidence>
<evidence type="ECO:0000313" key="1">
    <source>
        <dbReference type="EMBL" id="KAI0051932.1"/>
    </source>
</evidence>
<dbReference type="Proteomes" id="UP000814033">
    <property type="component" value="Unassembled WGS sequence"/>
</dbReference>